<dbReference type="CDD" id="cd00090">
    <property type="entry name" value="HTH_ARSR"/>
    <property type="match status" value="1"/>
</dbReference>
<dbReference type="Pfam" id="PF12840">
    <property type="entry name" value="HTH_20"/>
    <property type="match status" value="1"/>
</dbReference>
<name>A0ABS7R1V7_9ACTN</name>
<dbReference type="RefSeq" id="WP_222982244.1">
    <property type="nucleotide sequence ID" value="NZ_JAINVZ010000036.1"/>
</dbReference>
<dbReference type="SMART" id="SM00418">
    <property type="entry name" value="HTH_ARSR"/>
    <property type="match status" value="1"/>
</dbReference>
<dbReference type="Gene3D" id="3.30.530.20">
    <property type="match status" value="1"/>
</dbReference>
<protein>
    <submittedName>
        <fullName evidence="3">Metalloregulator ArsR/SmtB family transcription factor</fullName>
    </submittedName>
</protein>
<dbReference type="SUPFAM" id="SSF55961">
    <property type="entry name" value="Bet v1-like"/>
    <property type="match status" value="1"/>
</dbReference>
<sequence>MEPDTVFKALADPGRRRLLDMLRERAGLTLGELCEGLDMRRQSVSQHLEILEAANLVTSVRDGRRKLHYLNPVPIHRIQTRWIRKFEEPRLAALETIRNRAEENTMSEADHAGTIPDYVYTTYIHATAEQVWRALTDPDITARFWGHAQVSDWSVGSRVEHVRADGSGIADAAGTVTEVDRPRRLSFGFGAPHDADAPAAEQSVVTFEIEPYRDIVKLTLTQTRFRSAADREAIGQGWPTVLANLKTFLETGDVLPTPPWEFHAAERAARMGKNG</sequence>
<dbReference type="CDD" id="cd08893">
    <property type="entry name" value="SRPBCC_CalC_Aha1-like_GntR-HTH"/>
    <property type="match status" value="1"/>
</dbReference>
<dbReference type="NCBIfam" id="NF033788">
    <property type="entry name" value="HTH_metalloreg"/>
    <property type="match status" value="1"/>
</dbReference>
<dbReference type="InterPro" id="IPR001845">
    <property type="entry name" value="HTH_ArsR_DNA-bd_dom"/>
</dbReference>
<dbReference type="SUPFAM" id="SSF46785">
    <property type="entry name" value="Winged helix' DNA-binding domain"/>
    <property type="match status" value="1"/>
</dbReference>
<dbReference type="PRINTS" id="PR00778">
    <property type="entry name" value="HTHARSR"/>
</dbReference>
<proteinExistence type="inferred from homology"/>
<organism evidence="3 4">
    <name type="scientific">Streptantibioticus parmotrematis</name>
    <dbReference type="NCBI Taxonomy" id="2873249"/>
    <lineage>
        <taxon>Bacteria</taxon>
        <taxon>Bacillati</taxon>
        <taxon>Actinomycetota</taxon>
        <taxon>Actinomycetes</taxon>
        <taxon>Kitasatosporales</taxon>
        <taxon>Streptomycetaceae</taxon>
        <taxon>Streptantibioticus</taxon>
    </lineage>
</organism>
<reference evidence="3 4" key="1">
    <citation type="submission" date="2021-08" db="EMBL/GenBank/DDBJ databases">
        <title>Streptomyces sp. PTM05 isolated from lichen.</title>
        <authorList>
            <person name="Somphong A."/>
            <person name="Phongsopitanun W."/>
            <person name="Tanasupawat S."/>
        </authorList>
    </citation>
    <scope>NUCLEOTIDE SEQUENCE [LARGE SCALE GENOMIC DNA]</scope>
    <source>
        <strain evidence="3 4">Ptm05</strain>
    </source>
</reference>
<dbReference type="InterPro" id="IPR036388">
    <property type="entry name" value="WH-like_DNA-bd_sf"/>
</dbReference>
<comment type="caution">
    <text evidence="3">The sequence shown here is derived from an EMBL/GenBank/DDBJ whole genome shotgun (WGS) entry which is preliminary data.</text>
</comment>
<comment type="similarity">
    <text evidence="1">Belongs to the AHA1 family.</text>
</comment>
<dbReference type="InterPro" id="IPR036390">
    <property type="entry name" value="WH_DNA-bd_sf"/>
</dbReference>
<keyword evidence="4" id="KW-1185">Reference proteome</keyword>
<evidence type="ECO:0000259" key="2">
    <source>
        <dbReference type="PROSITE" id="PS50987"/>
    </source>
</evidence>
<dbReference type="InterPro" id="IPR013538">
    <property type="entry name" value="ASHA1/2-like_C"/>
</dbReference>
<dbReference type="PANTHER" id="PTHR38600">
    <property type="entry name" value="TRANSCRIPTIONAL REGULATORY PROTEIN"/>
    <property type="match status" value="1"/>
</dbReference>
<accession>A0ABS7R1V7</accession>
<dbReference type="Gene3D" id="1.10.10.10">
    <property type="entry name" value="Winged helix-like DNA-binding domain superfamily/Winged helix DNA-binding domain"/>
    <property type="match status" value="1"/>
</dbReference>
<evidence type="ECO:0000256" key="1">
    <source>
        <dbReference type="ARBA" id="ARBA00006817"/>
    </source>
</evidence>
<dbReference type="PROSITE" id="PS50987">
    <property type="entry name" value="HTH_ARSR_2"/>
    <property type="match status" value="1"/>
</dbReference>
<dbReference type="Pfam" id="PF08327">
    <property type="entry name" value="AHSA1"/>
    <property type="match status" value="1"/>
</dbReference>
<dbReference type="Proteomes" id="UP001198565">
    <property type="component" value="Unassembled WGS sequence"/>
</dbReference>
<evidence type="ECO:0000313" key="4">
    <source>
        <dbReference type="Proteomes" id="UP001198565"/>
    </source>
</evidence>
<dbReference type="EMBL" id="JAINVZ010000036">
    <property type="protein sequence ID" value="MBY8889158.1"/>
    <property type="molecule type" value="Genomic_DNA"/>
</dbReference>
<gene>
    <name evidence="3" type="ORF">K7472_30575</name>
</gene>
<feature type="domain" description="HTH arsR-type" evidence="2">
    <location>
        <begin position="1"/>
        <end position="90"/>
    </location>
</feature>
<dbReference type="InterPro" id="IPR011991">
    <property type="entry name" value="ArsR-like_HTH"/>
</dbReference>
<evidence type="ECO:0000313" key="3">
    <source>
        <dbReference type="EMBL" id="MBY8889158.1"/>
    </source>
</evidence>
<dbReference type="PANTHER" id="PTHR38600:SF1">
    <property type="entry name" value="TRANSCRIPTIONAL REGULATORY PROTEIN"/>
    <property type="match status" value="1"/>
</dbReference>
<dbReference type="InterPro" id="IPR023393">
    <property type="entry name" value="START-like_dom_sf"/>
</dbReference>